<sequence length="45" mass="5062">MDSIRANFFGQGAGQKHKSHMARWEMMTRPKDQGGPGIIDTKVMN</sequence>
<dbReference type="Proteomes" id="UP000251960">
    <property type="component" value="Chromosome 2"/>
</dbReference>
<dbReference type="EMBL" id="NCVQ01000003">
    <property type="protein sequence ID" value="PWZ41362.1"/>
    <property type="molecule type" value="Genomic_DNA"/>
</dbReference>
<evidence type="ECO:0000313" key="2">
    <source>
        <dbReference type="EMBL" id="PWZ41362.1"/>
    </source>
</evidence>
<evidence type="ECO:0000313" key="3">
    <source>
        <dbReference type="Proteomes" id="UP000251960"/>
    </source>
</evidence>
<comment type="caution">
    <text evidence="2">The sequence shown here is derived from an EMBL/GenBank/DDBJ whole genome shotgun (WGS) entry which is preliminary data.</text>
</comment>
<protein>
    <submittedName>
        <fullName evidence="2">Uncharacterized protein</fullName>
    </submittedName>
</protein>
<name>A0A3L6G2L0_MAIZE</name>
<proteinExistence type="predicted"/>
<feature type="region of interest" description="Disordered" evidence="1">
    <location>
        <begin position="1"/>
        <end position="20"/>
    </location>
</feature>
<reference evidence="2 3" key="1">
    <citation type="journal article" date="2018" name="Nat. Genet.">
        <title>Extensive intraspecific gene order and gene structural variations between Mo17 and other maize genomes.</title>
        <authorList>
            <person name="Sun S."/>
            <person name="Zhou Y."/>
            <person name="Chen J."/>
            <person name="Shi J."/>
            <person name="Zhao H."/>
            <person name="Zhao H."/>
            <person name="Song W."/>
            <person name="Zhang M."/>
            <person name="Cui Y."/>
            <person name="Dong X."/>
            <person name="Liu H."/>
            <person name="Ma X."/>
            <person name="Jiao Y."/>
            <person name="Wang B."/>
            <person name="Wei X."/>
            <person name="Stein J.C."/>
            <person name="Glaubitz J.C."/>
            <person name="Lu F."/>
            <person name="Yu G."/>
            <person name="Liang C."/>
            <person name="Fengler K."/>
            <person name="Li B."/>
            <person name="Rafalski A."/>
            <person name="Schnable P.S."/>
            <person name="Ware D.H."/>
            <person name="Buckler E.S."/>
            <person name="Lai J."/>
        </authorList>
    </citation>
    <scope>NUCLEOTIDE SEQUENCE [LARGE SCALE GENOMIC DNA]</scope>
    <source>
        <strain evidence="3">cv. Missouri 17</strain>
        <tissue evidence="2">Seedling</tissue>
    </source>
</reference>
<evidence type="ECO:0000256" key="1">
    <source>
        <dbReference type="SAM" id="MobiDB-lite"/>
    </source>
</evidence>
<dbReference type="AlphaFoldDB" id="A0A3L6G2L0"/>
<gene>
    <name evidence="2" type="ORF">Zm00014a_037128</name>
</gene>
<accession>A0A3L6G2L0</accession>
<organism evidence="2 3">
    <name type="scientific">Zea mays</name>
    <name type="common">Maize</name>
    <dbReference type="NCBI Taxonomy" id="4577"/>
    <lineage>
        <taxon>Eukaryota</taxon>
        <taxon>Viridiplantae</taxon>
        <taxon>Streptophyta</taxon>
        <taxon>Embryophyta</taxon>
        <taxon>Tracheophyta</taxon>
        <taxon>Spermatophyta</taxon>
        <taxon>Magnoliopsida</taxon>
        <taxon>Liliopsida</taxon>
        <taxon>Poales</taxon>
        <taxon>Poaceae</taxon>
        <taxon>PACMAD clade</taxon>
        <taxon>Panicoideae</taxon>
        <taxon>Andropogonodae</taxon>
        <taxon>Andropogoneae</taxon>
        <taxon>Tripsacinae</taxon>
        <taxon>Zea</taxon>
    </lineage>
</organism>